<dbReference type="Gene3D" id="2.60.40.1610">
    <property type="entry name" value="Domain of unknown function DUF1254"/>
    <property type="match status" value="1"/>
</dbReference>
<evidence type="ECO:0000313" key="5">
    <source>
        <dbReference type="Proteomes" id="UP001465755"/>
    </source>
</evidence>
<evidence type="ECO:0008006" key="6">
    <source>
        <dbReference type="Google" id="ProtNLM"/>
    </source>
</evidence>
<evidence type="ECO:0000259" key="2">
    <source>
        <dbReference type="Pfam" id="PF06742"/>
    </source>
</evidence>
<proteinExistence type="predicted"/>
<name>A0AAW1NVN7_9CHLO</name>
<protein>
    <recommendedName>
        <fullName evidence="6">DUF1254 domain-containing protein</fullName>
    </recommendedName>
</protein>
<dbReference type="PANTHER" id="PTHR36509">
    <property type="entry name" value="BLL3101 PROTEIN"/>
    <property type="match status" value="1"/>
</dbReference>
<dbReference type="Pfam" id="PF06742">
    <property type="entry name" value="DUF1214"/>
    <property type="match status" value="1"/>
</dbReference>
<dbReference type="EMBL" id="JALJOQ010000115">
    <property type="protein sequence ID" value="KAK9796634.1"/>
    <property type="molecule type" value="Genomic_DNA"/>
</dbReference>
<dbReference type="InterPro" id="IPR010621">
    <property type="entry name" value="DUF1214"/>
</dbReference>
<accession>A0AAW1NVN7</accession>
<comment type="caution">
    <text evidence="4">The sequence shown here is derived from an EMBL/GenBank/DDBJ whole genome shotgun (WGS) entry which is preliminary data.</text>
</comment>
<dbReference type="InterPro" id="IPR037050">
    <property type="entry name" value="DUF1254_sf"/>
</dbReference>
<dbReference type="Gene3D" id="2.60.120.600">
    <property type="entry name" value="Domain of unknown function DUF1214, C-terminal domain"/>
    <property type="match status" value="1"/>
</dbReference>
<keyword evidence="1" id="KW-0732">Signal</keyword>
<organism evidence="4 5">
    <name type="scientific">Symbiochloris irregularis</name>
    <dbReference type="NCBI Taxonomy" id="706552"/>
    <lineage>
        <taxon>Eukaryota</taxon>
        <taxon>Viridiplantae</taxon>
        <taxon>Chlorophyta</taxon>
        <taxon>core chlorophytes</taxon>
        <taxon>Trebouxiophyceae</taxon>
        <taxon>Trebouxiales</taxon>
        <taxon>Trebouxiaceae</taxon>
        <taxon>Symbiochloris</taxon>
    </lineage>
</organism>
<feature type="domain" description="DUF1254" evidence="3">
    <location>
        <begin position="137"/>
        <end position="256"/>
    </location>
</feature>
<dbReference type="Pfam" id="PF06863">
    <property type="entry name" value="DUF1254"/>
    <property type="match status" value="1"/>
</dbReference>
<sequence length="496" mass="52243">MATKHSLLVCCLLLSVGHQLATAQSAPARAPAPSVESPASAPGTLGSYCSSLQGLESLVAAGSDVEGLNVTVPQSITNSPSQSASLANTAWEYIYSWPLPILAKTYASVTGNGTKVNVYNQRATALANVSSGATAPAGGVTPNHDTLYAQAVLDLSQGPQIFTIPQFPAGRYWVVPFLDAYTNLFGALGSHFNSPPGDYLVVDRDVANGTTFPGFAANRTFYAPTDIVWVISRVQSFNDSDVATAYDLGLGLKISPYNKLNAPAPAPSPSGALSAAANNKVGIISRAFNNSGYKPYVGPLQYVAALADDPSNWFRAASEFVRADPPGWHYGTDYSHFGTDYISRAQSAEIVPGALPATEVVYLTTYIDSDGEQLDASGGNTYTVDFDLPIPAGAFWSLAIYNETNSFFIANPINRWVINNQGLKNYTLGANNSTLSVHIASTANPPPAGPQLTNWLPAPSNAPFFLILRLYLPAAIVLDGTWEPPAVVLSAPAASS</sequence>
<feature type="signal peptide" evidence="1">
    <location>
        <begin position="1"/>
        <end position="23"/>
    </location>
</feature>
<dbReference type="InterPro" id="IPR010679">
    <property type="entry name" value="DUF1254"/>
</dbReference>
<gene>
    <name evidence="4" type="ORF">WJX73_004944</name>
</gene>
<evidence type="ECO:0000256" key="1">
    <source>
        <dbReference type="SAM" id="SignalP"/>
    </source>
</evidence>
<reference evidence="4 5" key="1">
    <citation type="journal article" date="2024" name="Nat. Commun.">
        <title>Phylogenomics reveals the evolutionary origins of lichenization in chlorophyte algae.</title>
        <authorList>
            <person name="Puginier C."/>
            <person name="Libourel C."/>
            <person name="Otte J."/>
            <person name="Skaloud P."/>
            <person name="Haon M."/>
            <person name="Grisel S."/>
            <person name="Petersen M."/>
            <person name="Berrin J.G."/>
            <person name="Delaux P.M."/>
            <person name="Dal Grande F."/>
            <person name="Keller J."/>
        </authorList>
    </citation>
    <scope>NUCLEOTIDE SEQUENCE [LARGE SCALE GENOMIC DNA]</scope>
    <source>
        <strain evidence="4 5">SAG 2036</strain>
    </source>
</reference>
<feature type="domain" description="DUF1214" evidence="2">
    <location>
        <begin position="359"/>
        <end position="474"/>
    </location>
</feature>
<dbReference type="Proteomes" id="UP001465755">
    <property type="component" value="Unassembled WGS sequence"/>
</dbReference>
<dbReference type="AlphaFoldDB" id="A0AAW1NVN7"/>
<dbReference type="SUPFAM" id="SSF160935">
    <property type="entry name" value="VPA0735-like"/>
    <property type="match status" value="1"/>
</dbReference>
<feature type="chain" id="PRO_5043351507" description="DUF1254 domain-containing protein" evidence="1">
    <location>
        <begin position="24"/>
        <end position="496"/>
    </location>
</feature>
<evidence type="ECO:0000313" key="4">
    <source>
        <dbReference type="EMBL" id="KAK9796634.1"/>
    </source>
</evidence>
<evidence type="ECO:0000259" key="3">
    <source>
        <dbReference type="Pfam" id="PF06863"/>
    </source>
</evidence>
<keyword evidence="5" id="KW-1185">Reference proteome</keyword>
<dbReference type="PANTHER" id="PTHR36509:SF2">
    <property type="entry name" value="BLL3101 PROTEIN"/>
    <property type="match status" value="1"/>
</dbReference>
<dbReference type="InterPro" id="IPR037049">
    <property type="entry name" value="DUF1214_C_sf"/>
</dbReference>